<dbReference type="Proteomes" id="UP001597440">
    <property type="component" value="Unassembled WGS sequence"/>
</dbReference>
<dbReference type="InterPro" id="IPR012373">
    <property type="entry name" value="Ferrdict_sens_TM"/>
</dbReference>
<protein>
    <submittedName>
        <fullName evidence="4">FecR family protein</fullName>
    </submittedName>
</protein>
<gene>
    <name evidence="4" type="ORF">ACFSQW_11955</name>
</gene>
<feature type="domain" description="Protein FecR C-terminal" evidence="3">
    <location>
        <begin position="319"/>
        <end position="385"/>
    </location>
</feature>
<dbReference type="PANTHER" id="PTHR30273:SF2">
    <property type="entry name" value="PROTEIN FECR"/>
    <property type="match status" value="1"/>
</dbReference>
<keyword evidence="1" id="KW-0812">Transmembrane</keyword>
<reference evidence="5" key="1">
    <citation type="journal article" date="2019" name="Int. J. Syst. Evol. Microbiol.">
        <title>The Global Catalogue of Microorganisms (GCM) 10K type strain sequencing project: providing services to taxonomists for standard genome sequencing and annotation.</title>
        <authorList>
            <consortium name="The Broad Institute Genomics Platform"/>
            <consortium name="The Broad Institute Genome Sequencing Center for Infectious Disease"/>
            <person name="Wu L."/>
            <person name="Ma J."/>
        </authorList>
    </citation>
    <scope>NUCLEOTIDE SEQUENCE [LARGE SCALE GENOMIC DNA]</scope>
    <source>
        <strain evidence="5">KCTC 52298</strain>
    </source>
</reference>
<organism evidence="4 5">
    <name type="scientific">Sphingobacterium tabacisoli</name>
    <dbReference type="NCBI Taxonomy" id="2044855"/>
    <lineage>
        <taxon>Bacteria</taxon>
        <taxon>Pseudomonadati</taxon>
        <taxon>Bacteroidota</taxon>
        <taxon>Sphingobacteriia</taxon>
        <taxon>Sphingobacteriales</taxon>
        <taxon>Sphingobacteriaceae</taxon>
        <taxon>Sphingobacterium</taxon>
    </lineage>
</organism>
<dbReference type="Gene3D" id="2.60.120.1440">
    <property type="match status" value="1"/>
</dbReference>
<keyword evidence="5" id="KW-1185">Reference proteome</keyword>
<name>A0ABW5L511_9SPHI</name>
<evidence type="ECO:0000259" key="2">
    <source>
        <dbReference type="Pfam" id="PF04773"/>
    </source>
</evidence>
<proteinExistence type="predicted"/>
<keyword evidence="1" id="KW-1133">Transmembrane helix</keyword>
<accession>A0ABW5L511</accession>
<evidence type="ECO:0000313" key="4">
    <source>
        <dbReference type="EMBL" id="MFD2555110.1"/>
    </source>
</evidence>
<dbReference type="RefSeq" id="WP_210353476.1">
    <property type="nucleotide sequence ID" value="NZ_JAEQMU010000001.1"/>
</dbReference>
<evidence type="ECO:0000259" key="3">
    <source>
        <dbReference type="Pfam" id="PF16344"/>
    </source>
</evidence>
<dbReference type="PANTHER" id="PTHR30273">
    <property type="entry name" value="PERIPLASMIC SIGNAL SENSOR AND SIGMA FACTOR ACTIVATOR FECR-RELATED"/>
    <property type="match status" value="1"/>
</dbReference>
<evidence type="ECO:0000313" key="5">
    <source>
        <dbReference type="Proteomes" id="UP001597440"/>
    </source>
</evidence>
<dbReference type="Pfam" id="PF16344">
    <property type="entry name" value="FecR_C"/>
    <property type="match status" value="1"/>
</dbReference>
<comment type="caution">
    <text evidence="4">The sequence shown here is derived from an EMBL/GenBank/DDBJ whole genome shotgun (WGS) entry which is preliminary data.</text>
</comment>
<evidence type="ECO:0000256" key="1">
    <source>
        <dbReference type="SAM" id="Phobius"/>
    </source>
</evidence>
<dbReference type="InterPro" id="IPR032508">
    <property type="entry name" value="FecR_C"/>
</dbReference>
<dbReference type="InterPro" id="IPR006860">
    <property type="entry name" value="FecR"/>
</dbReference>
<feature type="domain" description="FecR protein" evidence="2">
    <location>
        <begin position="177"/>
        <end position="272"/>
    </location>
</feature>
<dbReference type="Gene3D" id="3.55.50.30">
    <property type="match status" value="1"/>
</dbReference>
<dbReference type="EMBL" id="JBHULD010000014">
    <property type="protein sequence ID" value="MFD2555110.1"/>
    <property type="molecule type" value="Genomic_DNA"/>
</dbReference>
<sequence length="390" mass="43105">MEKKEIQQLFSKYLTGQANTDEIQALYDYFGLEGQDTNLEQLIRDYLDDMVDISTDSARLQAERIASDRWLAIADHTLPGSKVPRLSWIRYAAAILIFCFMAIGLYTYLQKADPIPADSLAENPSELIVPGSNKATLTFADGATFTLDGTKEGIVIGDELTYSDGSKVTDIQSPLLTLSTPKGGQYQVTLSDGTKVYLNAMTTLTYPKQFAPGERKVQLSGEAYFEVTHDIQHPFVVATNKQEVKVLGTVFNTHAYPDEQTVTTTLLKGKVQLSSMGKNALSNQSVVLSPGEQGTSTGASGVSVSQVDANEAIAWKNGKFVFDETSIPAMMRQIERWYDIEALYVDDLSGIAFSGSISRYDDIKDVLRKIELTNKVNISIEGRRVRMSRR</sequence>
<feature type="transmembrane region" description="Helical" evidence="1">
    <location>
        <begin position="88"/>
        <end position="109"/>
    </location>
</feature>
<keyword evidence="1" id="KW-0472">Membrane</keyword>
<dbReference type="Pfam" id="PF04773">
    <property type="entry name" value="FecR"/>
    <property type="match status" value="1"/>
</dbReference>